<organism evidence="1 2">
    <name type="scientific">Pelagirhabdus alkalitolerans</name>
    <dbReference type="NCBI Taxonomy" id="1612202"/>
    <lineage>
        <taxon>Bacteria</taxon>
        <taxon>Bacillati</taxon>
        <taxon>Bacillota</taxon>
        <taxon>Bacilli</taxon>
        <taxon>Bacillales</taxon>
        <taxon>Bacillaceae</taxon>
        <taxon>Pelagirhabdus</taxon>
    </lineage>
</organism>
<evidence type="ECO:0000313" key="1">
    <source>
        <dbReference type="EMBL" id="SDC06207.1"/>
    </source>
</evidence>
<proteinExistence type="predicted"/>
<dbReference type="EMBL" id="FMYI01000004">
    <property type="protein sequence ID" value="SDC06207.1"/>
    <property type="molecule type" value="Genomic_DNA"/>
</dbReference>
<dbReference type="AlphaFoldDB" id="A0A1G6II50"/>
<dbReference type="Proteomes" id="UP000242949">
    <property type="component" value="Unassembled WGS sequence"/>
</dbReference>
<keyword evidence="2" id="KW-1185">Reference proteome</keyword>
<sequence>MKRSFIGQGVLLGAVIGGLLSLTHPSARKELKQITSKGKNATRYVIEHPTGVVKNVNDQLTNVLDVTSHSLDLTIDVLNQVEKWIQQYEDQNGDQ</sequence>
<dbReference type="STRING" id="1612202.SAMN05421734_10443"/>
<protein>
    <submittedName>
        <fullName evidence="1">Uncharacterized protein</fullName>
    </submittedName>
</protein>
<gene>
    <name evidence="1" type="ORF">SAMN05421734_10443</name>
</gene>
<name>A0A1G6II50_9BACI</name>
<reference evidence="2" key="1">
    <citation type="submission" date="2016-09" db="EMBL/GenBank/DDBJ databases">
        <authorList>
            <person name="Varghese N."/>
            <person name="Submissions S."/>
        </authorList>
    </citation>
    <scope>NUCLEOTIDE SEQUENCE [LARGE SCALE GENOMIC DNA]</scope>
    <source>
        <strain evidence="2">S5</strain>
    </source>
</reference>
<accession>A0A1G6II50</accession>
<dbReference type="RefSeq" id="WP_090794916.1">
    <property type="nucleotide sequence ID" value="NZ_FMYI01000004.1"/>
</dbReference>
<evidence type="ECO:0000313" key="2">
    <source>
        <dbReference type="Proteomes" id="UP000242949"/>
    </source>
</evidence>